<organism evidence="1 2">
    <name type="scientific">Bombardia bombarda</name>
    <dbReference type="NCBI Taxonomy" id="252184"/>
    <lineage>
        <taxon>Eukaryota</taxon>
        <taxon>Fungi</taxon>
        <taxon>Dikarya</taxon>
        <taxon>Ascomycota</taxon>
        <taxon>Pezizomycotina</taxon>
        <taxon>Sordariomycetes</taxon>
        <taxon>Sordariomycetidae</taxon>
        <taxon>Sordariales</taxon>
        <taxon>Lasiosphaeriaceae</taxon>
        <taxon>Bombardia</taxon>
    </lineage>
</organism>
<reference evidence="1" key="1">
    <citation type="submission" date="2023-06" db="EMBL/GenBank/DDBJ databases">
        <title>Genome-scale phylogeny and comparative genomics of the fungal order Sordariales.</title>
        <authorList>
            <consortium name="Lawrence Berkeley National Laboratory"/>
            <person name="Hensen N."/>
            <person name="Bonometti L."/>
            <person name="Westerberg I."/>
            <person name="Brannstrom I.O."/>
            <person name="Guillou S."/>
            <person name="Cros-Aarteil S."/>
            <person name="Calhoun S."/>
            <person name="Haridas S."/>
            <person name="Kuo A."/>
            <person name="Mondo S."/>
            <person name="Pangilinan J."/>
            <person name="Riley R."/>
            <person name="LaButti K."/>
            <person name="Andreopoulos B."/>
            <person name="Lipzen A."/>
            <person name="Chen C."/>
            <person name="Yanf M."/>
            <person name="Daum C."/>
            <person name="Ng V."/>
            <person name="Clum A."/>
            <person name="Steindorff A."/>
            <person name="Ohm R."/>
            <person name="Martin F."/>
            <person name="Silar P."/>
            <person name="Natvig D."/>
            <person name="Lalanne C."/>
            <person name="Gautier V."/>
            <person name="Ament-velasquez S.L."/>
            <person name="Kruys A."/>
            <person name="Hutchinson M.I."/>
            <person name="Powell A.J."/>
            <person name="Barry K."/>
            <person name="Miller A.N."/>
            <person name="Grigoriev I.V."/>
            <person name="Debuchy R."/>
            <person name="Gladieux P."/>
            <person name="Thoren M.H."/>
            <person name="Johannesson H."/>
        </authorList>
    </citation>
    <scope>NUCLEOTIDE SEQUENCE</scope>
    <source>
        <strain evidence="1">SMH3391-2</strain>
    </source>
</reference>
<comment type="caution">
    <text evidence="1">The sequence shown here is derived from an EMBL/GenBank/DDBJ whole genome shotgun (WGS) entry which is preliminary data.</text>
</comment>
<gene>
    <name evidence="1" type="ORF">B0T17DRAFT_489854</name>
</gene>
<dbReference type="EMBL" id="JAULSR010000002">
    <property type="protein sequence ID" value="KAK0628941.1"/>
    <property type="molecule type" value="Genomic_DNA"/>
</dbReference>
<sequence length="843" mass="89469">MSARIIADVTVEGASEWYGTLRAKNIRYEDGGSVSVQMSLGVQFQSPNITAAVAARTEPWQNTAWSLHPETPEPVDDNTVLVTGLLTLPAAYTFTSQDSIIFEINGNLTTSPDLYTGSFEFFVDGLPSGVVEVVCDEAPDPSLAGLSQPVYLVQGSVSTPLHAAPGETETTDVIAGTFSVTAGELATSDETVVATAQVSPSEVTVLADKKTTINVTYEAVAKYSALDVSIGQLPSPLSSELLYVTVSEKSSGAVLADFSSPVNKTTQLRRLPQSGTTDITAKVVLNNTKYAATKTTSLSNGLIQVAIDQSDISTEDVDTSSFVNLPITISNTDAVEADVTISLRLTSATPGVVYTQDIAASTSSSMLDYQIAPGQYTVQAGWFLDGSVVYAVETDQTTLDIEEDGSTTLALTTRRGADLNVNGFPNFLSFGAISNLVDQEGKAFIAARASAVFKYAGTDGAGDSGGDLTNDNDTIVTVQIAKKVEDGVGGGHTCLPVMISYTVNLSLGDSETQLQDEAGLGHSFGNLVLSMTLAQLESDRLGRTGAAAGYIINPDFLGECQKGPSGAGFSPDYPMPVIGPLQHALSVRGIDAAVPDFVTDTLKGYVAGTNWLVRTVAPGVTFGWQANLWGVGSSAWVYARDGTAAVAAKAKQTADYIKALEVYDSPSGFRPDFLAIDRYEADDFTERAHKNSYCYGPYEWSRFFDFCRFLSLELQVPVMPWQIPASRIPTRDESVVNLETEHWGTGGTYVFGDANVGSSVGNIHPSVLAIKPTGTTHATVREIFEAAEPFDLTQPTYYDFLQRGIFSVLLGGGATTGIIDGVGTTGEWTQEQINAYMADPIPI</sequence>
<accession>A0AA40C7Z2</accession>
<name>A0AA40C7Z2_9PEZI</name>
<evidence type="ECO:0000313" key="1">
    <source>
        <dbReference type="EMBL" id="KAK0628941.1"/>
    </source>
</evidence>
<dbReference type="Proteomes" id="UP001174934">
    <property type="component" value="Unassembled WGS sequence"/>
</dbReference>
<protein>
    <submittedName>
        <fullName evidence="1">Uncharacterized protein</fullName>
    </submittedName>
</protein>
<evidence type="ECO:0000313" key="2">
    <source>
        <dbReference type="Proteomes" id="UP001174934"/>
    </source>
</evidence>
<keyword evidence="2" id="KW-1185">Reference proteome</keyword>
<proteinExistence type="predicted"/>
<dbReference type="AlphaFoldDB" id="A0AA40C7Z2"/>